<comment type="caution">
    <text evidence="2">The sequence shown here is derived from an EMBL/GenBank/DDBJ whole genome shotgun (WGS) entry which is preliminary data.</text>
</comment>
<dbReference type="PANTHER" id="PTHR10605:SF56">
    <property type="entry name" value="BIFUNCTIONAL HEPARAN SULFATE N-DEACETYLASE_N-SULFOTRANSFERASE"/>
    <property type="match status" value="1"/>
</dbReference>
<dbReference type="SUPFAM" id="SSF52540">
    <property type="entry name" value="P-loop containing nucleoside triphosphate hydrolases"/>
    <property type="match status" value="1"/>
</dbReference>
<dbReference type="Proteomes" id="UP001556631">
    <property type="component" value="Unassembled WGS sequence"/>
</dbReference>
<name>A0ABV3SWE8_9ACTN</name>
<evidence type="ECO:0000313" key="2">
    <source>
        <dbReference type="EMBL" id="MEX0427257.1"/>
    </source>
</evidence>
<dbReference type="Gene3D" id="3.40.50.300">
    <property type="entry name" value="P-loop containing nucleotide triphosphate hydrolases"/>
    <property type="match status" value="1"/>
</dbReference>
<keyword evidence="3" id="KW-1185">Reference proteome</keyword>
<dbReference type="EMBL" id="JBFPJR010000008">
    <property type="protein sequence ID" value="MEX0427257.1"/>
    <property type="molecule type" value="Genomic_DNA"/>
</dbReference>
<keyword evidence="1" id="KW-0808">Transferase</keyword>
<sequence>MGEMGALPTVIAVGAMKCGTSAIHAYLDAHPQIAMTPLKEVNYFFGPDEAPGSDPDRWWRQGQWHRGASWYASLFEASAPIRGESSPGYTSPSAPEAAARMAALVPGVRLVYLVRDPVARALAQWRHHVRDGTEARPLAEALLDESSQYVARGRYAERIAPFLRSFPREQLHVVVQERLDRQRRCELAALYAHVGADPGHWDAGLAERRHVGGRAVADDVPLSLRRAFWDRTRDDVDALRELLADELPEWRDPATPC</sequence>
<accession>A0ABV3SWE8</accession>
<dbReference type="PANTHER" id="PTHR10605">
    <property type="entry name" value="HEPARAN SULFATE SULFOTRANSFERASE"/>
    <property type="match status" value="1"/>
</dbReference>
<evidence type="ECO:0000313" key="3">
    <source>
        <dbReference type="Proteomes" id="UP001556631"/>
    </source>
</evidence>
<dbReference type="InterPro" id="IPR037359">
    <property type="entry name" value="NST/OST"/>
</dbReference>
<protein>
    <submittedName>
        <fullName evidence="2">Sulfotransferase</fullName>
    </submittedName>
</protein>
<proteinExistence type="predicted"/>
<reference evidence="2 3" key="1">
    <citation type="submission" date="2024-07" db="EMBL/GenBank/DDBJ databases">
        <authorList>
            <person name="Lee S."/>
            <person name="Kang M."/>
        </authorList>
    </citation>
    <scope>NUCLEOTIDE SEQUENCE [LARGE SCALE GENOMIC DNA]</scope>
    <source>
        <strain evidence="2 3">DS6</strain>
    </source>
</reference>
<dbReference type="InterPro" id="IPR027417">
    <property type="entry name" value="P-loop_NTPase"/>
</dbReference>
<dbReference type="RefSeq" id="WP_367992462.1">
    <property type="nucleotide sequence ID" value="NZ_JBFPJR010000008.1"/>
</dbReference>
<gene>
    <name evidence="2" type="ORF">AB3X52_06465</name>
</gene>
<dbReference type="Pfam" id="PF13469">
    <property type="entry name" value="Sulfotransfer_3"/>
    <property type="match status" value="1"/>
</dbReference>
<evidence type="ECO:0000256" key="1">
    <source>
        <dbReference type="ARBA" id="ARBA00022679"/>
    </source>
</evidence>
<organism evidence="2 3">
    <name type="scientific">Nocardioides eburneus</name>
    <dbReference type="NCBI Taxonomy" id="3231482"/>
    <lineage>
        <taxon>Bacteria</taxon>
        <taxon>Bacillati</taxon>
        <taxon>Actinomycetota</taxon>
        <taxon>Actinomycetes</taxon>
        <taxon>Propionibacteriales</taxon>
        <taxon>Nocardioidaceae</taxon>
        <taxon>Nocardioides</taxon>
    </lineage>
</organism>